<dbReference type="InterPro" id="IPR050187">
    <property type="entry name" value="Lipid_Phosphate_FormReg"/>
</dbReference>
<name>A0A4S8PJG5_9ACTN</name>
<evidence type="ECO:0000256" key="4">
    <source>
        <dbReference type="ARBA" id="ARBA00022741"/>
    </source>
</evidence>
<evidence type="ECO:0000259" key="9">
    <source>
        <dbReference type="PROSITE" id="PS50146"/>
    </source>
</evidence>
<reference evidence="10 11" key="1">
    <citation type="journal article" date="2018" name="Int. J. Syst. Evol. Microbiol.">
        <title>Glycomyces paridis sp. nov., isolated from the medicinal plant Paris polyphylla.</title>
        <authorList>
            <person name="Fang X.M."/>
            <person name="Bai J.L."/>
            <person name="Su J."/>
            <person name="Zhao L.L."/>
            <person name="Liu H.Y."/>
            <person name="Ma B.P."/>
            <person name="Zhang Y.Q."/>
            <person name="Yu L.Y."/>
        </authorList>
    </citation>
    <scope>NUCLEOTIDE SEQUENCE [LARGE SCALE GENOMIC DNA]</scope>
    <source>
        <strain evidence="10 11">CPCC 204357</strain>
    </source>
</reference>
<dbReference type="GO" id="GO:0016301">
    <property type="term" value="F:kinase activity"/>
    <property type="evidence" value="ECO:0007669"/>
    <property type="project" value="UniProtKB-KW"/>
</dbReference>
<accession>A0A4S8PJG5</accession>
<dbReference type="PANTHER" id="PTHR12358:SF54">
    <property type="entry name" value="SPHINGOSINE KINASE RELATED PROTEIN"/>
    <property type="match status" value="1"/>
</dbReference>
<dbReference type="GO" id="GO:0005524">
    <property type="term" value="F:ATP binding"/>
    <property type="evidence" value="ECO:0007669"/>
    <property type="project" value="UniProtKB-KW"/>
</dbReference>
<dbReference type="OrthoDB" id="3171056at2"/>
<evidence type="ECO:0000256" key="5">
    <source>
        <dbReference type="ARBA" id="ARBA00022777"/>
    </source>
</evidence>
<keyword evidence="11" id="KW-1185">Reference proteome</keyword>
<dbReference type="Proteomes" id="UP000305792">
    <property type="component" value="Unassembled WGS sequence"/>
</dbReference>
<keyword evidence="8" id="KW-1208">Phospholipid metabolism</keyword>
<dbReference type="GO" id="GO:0008654">
    <property type="term" value="P:phospholipid biosynthetic process"/>
    <property type="evidence" value="ECO:0007669"/>
    <property type="project" value="UniProtKB-KW"/>
</dbReference>
<evidence type="ECO:0000256" key="6">
    <source>
        <dbReference type="ARBA" id="ARBA00022840"/>
    </source>
</evidence>
<sequence>MADRIAIVWNPSKTSREDLETALPEGAGPVSWYETTPEDPGRGAAGEALAAGAGVVVAAGGDGTVRAVAERLAEEESEAELVIVPLGTGNLLARNLGVPVGDLAGALGRAFGGESRAIDLGWVEAEVEDGPVSRAFAVIAGFGIDAHMIVETDEDLKSKVGWLAYVESLGRALSATEVVDFTIAVDGGEPEAESGHTLMVGNCGTLQGGVTLLPDADPADGELDLLLLSAEGVGQWLDTLRSFVWDNGIRRLFGGGDKARSAETAAHARARKVVVELSRPRVLEIDGEDLGETSAFTITVRPAAVRVR</sequence>
<keyword evidence="3" id="KW-0808">Transferase</keyword>
<dbReference type="Gene3D" id="3.40.50.10330">
    <property type="entry name" value="Probable inorganic polyphosphate/atp-NAD kinase, domain 1"/>
    <property type="match status" value="1"/>
</dbReference>
<dbReference type="SUPFAM" id="SSF111331">
    <property type="entry name" value="NAD kinase/diacylglycerol kinase-like"/>
    <property type="match status" value="1"/>
</dbReference>
<evidence type="ECO:0000313" key="11">
    <source>
        <dbReference type="Proteomes" id="UP000305792"/>
    </source>
</evidence>
<proteinExistence type="inferred from homology"/>
<dbReference type="InterPro" id="IPR001206">
    <property type="entry name" value="Diacylglycerol_kinase_cat_dom"/>
</dbReference>
<comment type="similarity">
    <text evidence="2">Belongs to the diacylglycerol/lipid kinase family.</text>
</comment>
<dbReference type="PANTHER" id="PTHR12358">
    <property type="entry name" value="SPHINGOSINE KINASE"/>
    <property type="match status" value="1"/>
</dbReference>
<dbReference type="AlphaFoldDB" id="A0A4S8PJG5"/>
<keyword evidence="5 10" id="KW-0418">Kinase</keyword>
<keyword evidence="4" id="KW-0547">Nucleotide-binding</keyword>
<dbReference type="InterPro" id="IPR045540">
    <property type="entry name" value="YegS/DAGK_C"/>
</dbReference>
<dbReference type="RefSeq" id="WP_136528699.1">
    <property type="nucleotide sequence ID" value="NZ_STGX01000003.1"/>
</dbReference>
<comment type="caution">
    <text evidence="10">The sequence shown here is derived from an EMBL/GenBank/DDBJ whole genome shotgun (WGS) entry which is preliminary data.</text>
</comment>
<dbReference type="InterPro" id="IPR017438">
    <property type="entry name" value="ATP-NAD_kinase_N"/>
</dbReference>
<dbReference type="Gene3D" id="2.60.200.40">
    <property type="match status" value="1"/>
</dbReference>
<evidence type="ECO:0000256" key="3">
    <source>
        <dbReference type="ARBA" id="ARBA00022679"/>
    </source>
</evidence>
<gene>
    <name evidence="10" type="ORF">E9998_05510</name>
</gene>
<protein>
    <submittedName>
        <fullName evidence="10">Diacylglycerol kinase</fullName>
    </submittedName>
</protein>
<keyword evidence="7" id="KW-0443">Lipid metabolism</keyword>
<keyword evidence="6" id="KW-0067">ATP-binding</keyword>
<feature type="domain" description="DAGKc" evidence="9">
    <location>
        <begin position="1"/>
        <end position="127"/>
    </location>
</feature>
<dbReference type="SMART" id="SM00046">
    <property type="entry name" value="DAGKc"/>
    <property type="match status" value="1"/>
</dbReference>
<keyword evidence="7" id="KW-0444">Lipid biosynthesis</keyword>
<organism evidence="10 11">
    <name type="scientific">Glycomyces paridis</name>
    <dbReference type="NCBI Taxonomy" id="2126555"/>
    <lineage>
        <taxon>Bacteria</taxon>
        <taxon>Bacillati</taxon>
        <taxon>Actinomycetota</taxon>
        <taxon>Actinomycetes</taxon>
        <taxon>Glycomycetales</taxon>
        <taxon>Glycomycetaceae</taxon>
        <taxon>Glycomyces</taxon>
    </lineage>
</organism>
<dbReference type="InterPro" id="IPR016064">
    <property type="entry name" value="NAD/diacylglycerol_kinase_sf"/>
</dbReference>
<evidence type="ECO:0000313" key="10">
    <source>
        <dbReference type="EMBL" id="THV30833.1"/>
    </source>
</evidence>
<keyword evidence="7" id="KW-0594">Phospholipid biosynthesis</keyword>
<dbReference type="EMBL" id="STGX01000003">
    <property type="protein sequence ID" value="THV30833.1"/>
    <property type="molecule type" value="Genomic_DNA"/>
</dbReference>
<dbReference type="PROSITE" id="PS50146">
    <property type="entry name" value="DAGK"/>
    <property type="match status" value="1"/>
</dbReference>
<evidence type="ECO:0000256" key="2">
    <source>
        <dbReference type="ARBA" id="ARBA00005983"/>
    </source>
</evidence>
<dbReference type="Pfam" id="PF19279">
    <property type="entry name" value="YegS_C"/>
    <property type="match status" value="1"/>
</dbReference>
<evidence type="ECO:0000256" key="1">
    <source>
        <dbReference type="ARBA" id="ARBA00001946"/>
    </source>
</evidence>
<evidence type="ECO:0000256" key="8">
    <source>
        <dbReference type="ARBA" id="ARBA00023264"/>
    </source>
</evidence>
<comment type="cofactor">
    <cofactor evidence="1">
        <name>Mg(2+)</name>
        <dbReference type="ChEBI" id="CHEBI:18420"/>
    </cofactor>
</comment>
<evidence type="ECO:0000256" key="7">
    <source>
        <dbReference type="ARBA" id="ARBA00023209"/>
    </source>
</evidence>
<dbReference type="Pfam" id="PF00781">
    <property type="entry name" value="DAGK_cat"/>
    <property type="match status" value="1"/>
</dbReference>